<dbReference type="AlphaFoldDB" id="A0A1B8QMK3"/>
<accession>A0A1B8QMK3</accession>
<organism evidence="2 4">
    <name type="scientific">Moraxella nonliquefaciens</name>
    <dbReference type="NCBI Taxonomy" id="478"/>
    <lineage>
        <taxon>Bacteria</taxon>
        <taxon>Pseudomonadati</taxon>
        <taxon>Pseudomonadota</taxon>
        <taxon>Gammaproteobacteria</taxon>
        <taxon>Moraxellales</taxon>
        <taxon>Moraxellaceae</taxon>
        <taxon>Moraxella</taxon>
    </lineage>
</organism>
<proteinExistence type="predicted"/>
<dbReference type="Proteomes" id="UP000092575">
    <property type="component" value="Unassembled WGS sequence"/>
</dbReference>
<keyword evidence="5" id="KW-1185">Reference proteome</keyword>
<protein>
    <recommendedName>
        <fullName evidence="6">Chemotaxis protein</fullName>
    </recommendedName>
</protein>
<dbReference type="Proteomes" id="UP000594834">
    <property type="component" value="Chromosome"/>
</dbReference>
<reference evidence="3 5" key="2">
    <citation type="submission" date="2020-12" db="EMBL/GenBank/DDBJ databases">
        <title>FDA dAtabase for Regulatory Grade micrObial Sequences (FDA-ARGOS): Supporting development and validation of Infectious Disease Dx tests.</title>
        <authorList>
            <person name="Sproer C."/>
            <person name="Gronow S."/>
            <person name="Severitt S."/>
            <person name="Schroder I."/>
            <person name="Tallon L."/>
            <person name="Sadzewicz L."/>
            <person name="Zhao X."/>
            <person name="Boylan J."/>
            <person name="Ott S."/>
            <person name="Bowen H."/>
            <person name="Vavikolanu K."/>
            <person name="Mehta A."/>
            <person name="Aluvathingal J."/>
            <person name="Nadendla S."/>
            <person name="Lowell S."/>
            <person name="Myers T."/>
            <person name="Yan Y."/>
            <person name="Sichtig H."/>
        </authorList>
    </citation>
    <scope>NUCLEOTIDE SEQUENCE [LARGE SCALE GENOMIC DNA]</scope>
    <source>
        <strain evidence="3 5">FDAARGOS_869</strain>
    </source>
</reference>
<dbReference type="EMBL" id="CP065728">
    <property type="protein sequence ID" value="QPT45673.1"/>
    <property type="molecule type" value="Genomic_DNA"/>
</dbReference>
<evidence type="ECO:0008006" key="6">
    <source>
        <dbReference type="Google" id="ProtNLM"/>
    </source>
</evidence>
<gene>
    <name evidence="2" type="ORF">A7456_02665</name>
    <name evidence="3" type="ORF">I6G26_05175</name>
</gene>
<reference evidence="2 4" key="1">
    <citation type="submission" date="2016-05" db="EMBL/GenBank/DDBJ databases">
        <title>Draft genome sequence of Moraxella nonliquefaciens CCUG 348T.</title>
        <authorList>
            <person name="Salva-Serra F."/>
            <person name="Engstrom-Jakobsson H."/>
            <person name="Thorell K."/>
            <person name="Gonzales-Siles L."/>
            <person name="Karlsson R."/>
            <person name="Boulund F."/>
            <person name="Engstrand L."/>
            <person name="Kristiansson E."/>
            <person name="Moore E."/>
        </authorList>
    </citation>
    <scope>NUCLEOTIDE SEQUENCE [LARGE SCALE GENOMIC DNA]</scope>
    <source>
        <strain evidence="2 4">CCUG 348</strain>
    </source>
</reference>
<evidence type="ECO:0000313" key="2">
    <source>
        <dbReference type="EMBL" id="OBX85066.1"/>
    </source>
</evidence>
<dbReference type="EMBL" id="LXTW01000012">
    <property type="protein sequence ID" value="OBX85066.1"/>
    <property type="molecule type" value="Genomic_DNA"/>
</dbReference>
<feature type="coiled-coil region" evidence="1">
    <location>
        <begin position="29"/>
        <end position="56"/>
    </location>
</feature>
<evidence type="ECO:0000256" key="1">
    <source>
        <dbReference type="SAM" id="Coils"/>
    </source>
</evidence>
<name>A0A1B8QMK3_MORNO</name>
<sequence>MPIPIVLGGLAVAAAVTGVAKGAKGIMDNNEAKELNELAKANVEQSEFNLEQAKKHSQASLELLGTAKVTILNMSVKKFLEVFGQIKNVDFEHDGNLGNLSLTEFDVADFRMLRQEVSFIASSGLGVGGGATSGALAAFGAYNGVMALGAASTGTAISTLSGAAATNATLAWLGGGPLAAGGYGIAGGTMVLGAVAAGPAMLIAGWYMGAKASKNLDDAKSNIAQAKAFEADVDNTITAIDGITKLAIQLKDLFHQVRTEAQKTLNDLEQVIAKQGVDYSQYNEYSKLCVMKNVKIMQLIKAMLDIAILDKEGNVLGDAESNIFQVKNIIDNDYQGEIA</sequence>
<evidence type="ECO:0000313" key="3">
    <source>
        <dbReference type="EMBL" id="QPT45673.1"/>
    </source>
</evidence>
<dbReference type="RefSeq" id="WP_067008511.1">
    <property type="nucleotide sequence ID" value="NZ_CP065728.1"/>
</dbReference>
<evidence type="ECO:0000313" key="4">
    <source>
        <dbReference type="Proteomes" id="UP000092575"/>
    </source>
</evidence>
<evidence type="ECO:0000313" key="5">
    <source>
        <dbReference type="Proteomes" id="UP000594834"/>
    </source>
</evidence>
<keyword evidence="1" id="KW-0175">Coiled coil</keyword>
<dbReference type="STRING" id="478.A7456_02665"/>